<proteinExistence type="predicted"/>
<dbReference type="Gene3D" id="3.90.230.10">
    <property type="entry name" value="Creatinase/methionine aminopeptidase superfamily"/>
    <property type="match status" value="1"/>
</dbReference>
<reference evidence="2" key="2">
    <citation type="submission" date="2020-09" db="EMBL/GenBank/DDBJ databases">
        <authorList>
            <person name="Sun Q."/>
            <person name="Zhou Y."/>
        </authorList>
    </citation>
    <scope>NUCLEOTIDE SEQUENCE</scope>
    <source>
        <strain evidence="2">CGMCC 1.12360</strain>
    </source>
</reference>
<dbReference type="PANTHER" id="PTHR46112:SF2">
    <property type="entry name" value="XAA-PRO AMINOPEPTIDASE P-RELATED"/>
    <property type="match status" value="1"/>
</dbReference>
<dbReference type="Proteomes" id="UP000602050">
    <property type="component" value="Unassembled WGS sequence"/>
</dbReference>
<dbReference type="InterPro" id="IPR000994">
    <property type="entry name" value="Pept_M24"/>
</dbReference>
<dbReference type="AlphaFoldDB" id="A0A8J2TR10"/>
<sequence>MFEREGLAQYAIHRVGHGIGVSAHEAPFLRFDHHGFVEEGMVFSIEPGIYIPGVGGFRHSDTVVITADGCKIITDYPRDMESLIFKEE</sequence>
<name>A0A8J2TR10_9BACI</name>
<reference evidence="2" key="1">
    <citation type="journal article" date="2014" name="Int. J. Syst. Evol. Microbiol.">
        <title>Complete genome sequence of Corynebacterium casei LMG S-19264T (=DSM 44701T), isolated from a smear-ripened cheese.</title>
        <authorList>
            <consortium name="US DOE Joint Genome Institute (JGI-PGF)"/>
            <person name="Walter F."/>
            <person name="Albersmeier A."/>
            <person name="Kalinowski J."/>
            <person name="Ruckert C."/>
        </authorList>
    </citation>
    <scope>NUCLEOTIDE SEQUENCE</scope>
    <source>
        <strain evidence="2">CGMCC 1.12360</strain>
    </source>
</reference>
<evidence type="ECO:0000313" key="3">
    <source>
        <dbReference type="Proteomes" id="UP000602050"/>
    </source>
</evidence>
<feature type="domain" description="Peptidase M24" evidence="1">
    <location>
        <begin position="3"/>
        <end position="67"/>
    </location>
</feature>
<dbReference type="PANTHER" id="PTHR46112">
    <property type="entry name" value="AMINOPEPTIDASE"/>
    <property type="match status" value="1"/>
</dbReference>
<dbReference type="Pfam" id="PF00557">
    <property type="entry name" value="Peptidase_M24"/>
    <property type="match status" value="1"/>
</dbReference>
<evidence type="ECO:0000313" key="2">
    <source>
        <dbReference type="EMBL" id="GFZ89233.1"/>
    </source>
</evidence>
<keyword evidence="3" id="KW-1185">Reference proteome</keyword>
<protein>
    <recommendedName>
        <fullName evidence="1">Peptidase M24 domain-containing protein</fullName>
    </recommendedName>
</protein>
<gene>
    <name evidence="2" type="ORF">GCM10010978_30830</name>
</gene>
<accession>A0A8J2TR10</accession>
<dbReference type="SUPFAM" id="SSF55920">
    <property type="entry name" value="Creatinase/aminopeptidase"/>
    <property type="match status" value="1"/>
</dbReference>
<evidence type="ECO:0000259" key="1">
    <source>
        <dbReference type="Pfam" id="PF00557"/>
    </source>
</evidence>
<organism evidence="2 3">
    <name type="scientific">Compostibacillus humi</name>
    <dbReference type="NCBI Taxonomy" id="1245525"/>
    <lineage>
        <taxon>Bacteria</taxon>
        <taxon>Bacillati</taxon>
        <taxon>Bacillota</taxon>
        <taxon>Bacilli</taxon>
        <taxon>Bacillales</taxon>
        <taxon>Bacillaceae</taxon>
        <taxon>Compostibacillus</taxon>
    </lineage>
</organism>
<dbReference type="EMBL" id="BMEV01000088">
    <property type="protein sequence ID" value="GFZ89233.1"/>
    <property type="molecule type" value="Genomic_DNA"/>
</dbReference>
<dbReference type="InterPro" id="IPR050659">
    <property type="entry name" value="Peptidase_M24B"/>
</dbReference>
<comment type="caution">
    <text evidence="2">The sequence shown here is derived from an EMBL/GenBank/DDBJ whole genome shotgun (WGS) entry which is preliminary data.</text>
</comment>
<dbReference type="InterPro" id="IPR036005">
    <property type="entry name" value="Creatinase/aminopeptidase-like"/>
</dbReference>